<dbReference type="GO" id="GO:0015627">
    <property type="term" value="C:type II protein secretion system complex"/>
    <property type="evidence" value="ECO:0007669"/>
    <property type="project" value="InterPro"/>
</dbReference>
<evidence type="ECO:0000256" key="8">
    <source>
        <dbReference type="ARBA" id="ARBA00022989"/>
    </source>
</evidence>
<keyword evidence="5" id="KW-0488">Methylation</keyword>
<dbReference type="InterPro" id="IPR045584">
    <property type="entry name" value="Pilin-like"/>
</dbReference>
<evidence type="ECO:0000256" key="5">
    <source>
        <dbReference type="ARBA" id="ARBA00022481"/>
    </source>
</evidence>
<accession>A0A4R6UW30</accession>
<comment type="subcellular location">
    <subcellularLocation>
        <location evidence="1">Cell inner membrane</location>
        <topology evidence="1">Single-pass membrane protein</topology>
    </subcellularLocation>
</comment>
<dbReference type="SUPFAM" id="SSF54523">
    <property type="entry name" value="Pili subunits"/>
    <property type="match status" value="1"/>
</dbReference>
<evidence type="ECO:0000256" key="3">
    <source>
        <dbReference type="ARBA" id="ARBA00021539"/>
    </source>
</evidence>
<organism evidence="10 11">
    <name type="scientific">Permianibacter aggregans</name>
    <dbReference type="NCBI Taxonomy" id="1510150"/>
    <lineage>
        <taxon>Bacteria</taxon>
        <taxon>Pseudomonadati</taxon>
        <taxon>Pseudomonadota</taxon>
        <taxon>Gammaproteobacteria</taxon>
        <taxon>Pseudomonadales</taxon>
        <taxon>Pseudomonadaceae</taxon>
        <taxon>Permianibacter</taxon>
    </lineage>
</organism>
<evidence type="ECO:0000313" key="11">
    <source>
        <dbReference type="Proteomes" id="UP000295375"/>
    </source>
</evidence>
<dbReference type="EMBL" id="SNYM01000003">
    <property type="protein sequence ID" value="TDQ49685.1"/>
    <property type="molecule type" value="Genomic_DNA"/>
</dbReference>
<dbReference type="Pfam" id="PF11612">
    <property type="entry name" value="T2SSJ"/>
    <property type="match status" value="1"/>
</dbReference>
<proteinExistence type="inferred from homology"/>
<reference evidence="10 11" key="1">
    <citation type="submission" date="2019-03" db="EMBL/GenBank/DDBJ databases">
        <title>Genomic Encyclopedia of Type Strains, Phase IV (KMG-IV): sequencing the most valuable type-strain genomes for metagenomic binning, comparative biology and taxonomic classification.</title>
        <authorList>
            <person name="Goeker M."/>
        </authorList>
    </citation>
    <scope>NUCLEOTIDE SEQUENCE [LARGE SCALE GENOMIC DNA]</scope>
    <source>
        <strain evidence="10 11">DSM 103792</strain>
    </source>
</reference>
<evidence type="ECO:0000313" key="10">
    <source>
        <dbReference type="EMBL" id="TDQ49685.1"/>
    </source>
</evidence>
<dbReference type="Gene3D" id="2.10.70.20">
    <property type="entry name" value="gspk-gspi-gspj complex like domains"/>
    <property type="match status" value="1"/>
</dbReference>
<dbReference type="InterPro" id="IPR010055">
    <property type="entry name" value="T2SS_protein-GspJ"/>
</dbReference>
<keyword evidence="8" id="KW-1133">Transmembrane helix</keyword>
<comment type="caution">
    <text evidence="10">The sequence shown here is derived from an EMBL/GenBank/DDBJ whole genome shotgun (WGS) entry which is preliminary data.</text>
</comment>
<protein>
    <recommendedName>
        <fullName evidence="3">Type II secretion system protein J</fullName>
    </recommendedName>
</protein>
<dbReference type="InterPro" id="IPR012902">
    <property type="entry name" value="N_methyl_site"/>
</dbReference>
<dbReference type="Pfam" id="PF07963">
    <property type="entry name" value="N_methyl"/>
    <property type="match status" value="1"/>
</dbReference>
<gene>
    <name evidence="10" type="ORF">EV696_10353</name>
</gene>
<evidence type="ECO:0000256" key="9">
    <source>
        <dbReference type="ARBA" id="ARBA00023136"/>
    </source>
</evidence>
<evidence type="ECO:0000256" key="4">
    <source>
        <dbReference type="ARBA" id="ARBA00022475"/>
    </source>
</evidence>
<dbReference type="Gene3D" id="3.10.610.10">
    <property type="entry name" value="GSPII I/J protein-like"/>
    <property type="match status" value="1"/>
</dbReference>
<evidence type="ECO:0000256" key="1">
    <source>
        <dbReference type="ARBA" id="ARBA00004377"/>
    </source>
</evidence>
<evidence type="ECO:0000256" key="6">
    <source>
        <dbReference type="ARBA" id="ARBA00022519"/>
    </source>
</evidence>
<name>A0A4R6UW30_9GAMM</name>
<dbReference type="OrthoDB" id="9794345at2"/>
<dbReference type="PANTHER" id="PTHR39583:SF2">
    <property type="entry name" value="TYPE II SECRETION SYSTEM PROTEIN J"/>
    <property type="match status" value="1"/>
</dbReference>
<keyword evidence="4" id="KW-1003">Cell membrane</keyword>
<keyword evidence="9" id="KW-0472">Membrane</keyword>
<dbReference type="GO" id="GO:0015628">
    <property type="term" value="P:protein secretion by the type II secretion system"/>
    <property type="evidence" value="ECO:0007669"/>
    <property type="project" value="InterPro"/>
</dbReference>
<dbReference type="InterPro" id="IPR051621">
    <property type="entry name" value="T2SS_protein_J"/>
</dbReference>
<dbReference type="Proteomes" id="UP000295375">
    <property type="component" value="Unassembled WGS sequence"/>
</dbReference>
<dbReference type="NCBIfam" id="TIGR02532">
    <property type="entry name" value="IV_pilin_GFxxxE"/>
    <property type="match status" value="1"/>
</dbReference>
<dbReference type="NCBIfam" id="TIGR01711">
    <property type="entry name" value="gspJ"/>
    <property type="match status" value="1"/>
</dbReference>
<evidence type="ECO:0000256" key="7">
    <source>
        <dbReference type="ARBA" id="ARBA00022692"/>
    </source>
</evidence>
<evidence type="ECO:0000256" key="2">
    <source>
        <dbReference type="ARBA" id="ARBA00011084"/>
    </source>
</evidence>
<comment type="similarity">
    <text evidence="2">Belongs to the GSP J family.</text>
</comment>
<dbReference type="GO" id="GO:0005886">
    <property type="term" value="C:plasma membrane"/>
    <property type="evidence" value="ECO:0007669"/>
    <property type="project" value="UniProtKB-SubCell"/>
</dbReference>
<dbReference type="PANTHER" id="PTHR39583">
    <property type="entry name" value="TYPE II SECRETION SYSTEM PROTEIN J-RELATED"/>
    <property type="match status" value="1"/>
</dbReference>
<sequence>MIRVTQKGFTLIEMLVAVLIFALISVGAYSTLDAAQDAQETMRVRGERFIQLQKAITMLSRDYRQLSFRRARDQYGERTPIVRGAGDSEKDEIFIEFTRSGWRNPAQLPRSTLEHVIYRFEDGQLIRYSFLLLDQAQTSTPVRRVLIDGVLSMKIEFLKSAGQGLPDQWAKEWPIGGSVNVEDSNKTPRGIKVTLDVEGIGEVHRVLP</sequence>
<keyword evidence="11" id="KW-1185">Reference proteome</keyword>
<dbReference type="RefSeq" id="WP_133588218.1">
    <property type="nucleotide sequence ID" value="NZ_CP037953.1"/>
</dbReference>
<dbReference type="AlphaFoldDB" id="A0A4R6UW30"/>
<keyword evidence="6" id="KW-0997">Cell inner membrane</keyword>
<dbReference type="PROSITE" id="PS00409">
    <property type="entry name" value="PROKAR_NTER_METHYL"/>
    <property type="match status" value="1"/>
</dbReference>
<keyword evidence="7" id="KW-0812">Transmembrane</keyword>